<sequence>MTDGRWKEINVKHGKRIPFRAITKSELKITGRYPMLNDPAIVQSSARRQTNDRNNTSSADRTVIGPYL</sequence>
<name>A0A9D4BW39_DREPO</name>
<evidence type="ECO:0000313" key="2">
    <source>
        <dbReference type="EMBL" id="KAH3711527.1"/>
    </source>
</evidence>
<feature type="region of interest" description="Disordered" evidence="1">
    <location>
        <begin position="38"/>
        <end position="68"/>
    </location>
</feature>
<evidence type="ECO:0000256" key="1">
    <source>
        <dbReference type="SAM" id="MobiDB-lite"/>
    </source>
</evidence>
<reference evidence="2" key="1">
    <citation type="journal article" date="2019" name="bioRxiv">
        <title>The Genome of the Zebra Mussel, Dreissena polymorpha: A Resource for Invasive Species Research.</title>
        <authorList>
            <person name="McCartney M.A."/>
            <person name="Auch B."/>
            <person name="Kono T."/>
            <person name="Mallez S."/>
            <person name="Zhang Y."/>
            <person name="Obille A."/>
            <person name="Becker A."/>
            <person name="Abrahante J.E."/>
            <person name="Garbe J."/>
            <person name="Badalamenti J.P."/>
            <person name="Herman A."/>
            <person name="Mangelson H."/>
            <person name="Liachko I."/>
            <person name="Sullivan S."/>
            <person name="Sone E.D."/>
            <person name="Koren S."/>
            <person name="Silverstein K.A.T."/>
            <person name="Beckman K.B."/>
            <person name="Gohl D.M."/>
        </authorList>
    </citation>
    <scope>NUCLEOTIDE SEQUENCE</scope>
    <source>
        <strain evidence="2">Duluth1</strain>
        <tissue evidence="2">Whole animal</tissue>
    </source>
</reference>
<dbReference type="Proteomes" id="UP000828390">
    <property type="component" value="Unassembled WGS sequence"/>
</dbReference>
<feature type="compositionally biased region" description="Polar residues" evidence="1">
    <location>
        <begin position="42"/>
        <end position="60"/>
    </location>
</feature>
<gene>
    <name evidence="2" type="ORF">DPMN_071196</name>
</gene>
<evidence type="ECO:0000313" key="3">
    <source>
        <dbReference type="Proteomes" id="UP000828390"/>
    </source>
</evidence>
<keyword evidence="3" id="KW-1185">Reference proteome</keyword>
<organism evidence="2 3">
    <name type="scientific">Dreissena polymorpha</name>
    <name type="common">Zebra mussel</name>
    <name type="synonym">Mytilus polymorpha</name>
    <dbReference type="NCBI Taxonomy" id="45954"/>
    <lineage>
        <taxon>Eukaryota</taxon>
        <taxon>Metazoa</taxon>
        <taxon>Spiralia</taxon>
        <taxon>Lophotrochozoa</taxon>
        <taxon>Mollusca</taxon>
        <taxon>Bivalvia</taxon>
        <taxon>Autobranchia</taxon>
        <taxon>Heteroconchia</taxon>
        <taxon>Euheterodonta</taxon>
        <taxon>Imparidentia</taxon>
        <taxon>Neoheterodontei</taxon>
        <taxon>Myida</taxon>
        <taxon>Dreissenoidea</taxon>
        <taxon>Dreissenidae</taxon>
        <taxon>Dreissena</taxon>
    </lineage>
</organism>
<accession>A0A9D4BW39</accession>
<comment type="caution">
    <text evidence="2">The sequence shown here is derived from an EMBL/GenBank/DDBJ whole genome shotgun (WGS) entry which is preliminary data.</text>
</comment>
<protein>
    <submittedName>
        <fullName evidence="2">Uncharacterized protein</fullName>
    </submittedName>
</protein>
<proteinExistence type="predicted"/>
<dbReference type="EMBL" id="JAIWYP010000014">
    <property type="protein sequence ID" value="KAH3711527.1"/>
    <property type="molecule type" value="Genomic_DNA"/>
</dbReference>
<reference evidence="2" key="2">
    <citation type="submission" date="2020-11" db="EMBL/GenBank/DDBJ databases">
        <authorList>
            <person name="McCartney M.A."/>
            <person name="Auch B."/>
            <person name="Kono T."/>
            <person name="Mallez S."/>
            <person name="Becker A."/>
            <person name="Gohl D.M."/>
            <person name="Silverstein K.A.T."/>
            <person name="Koren S."/>
            <person name="Bechman K.B."/>
            <person name="Herman A."/>
            <person name="Abrahante J.E."/>
            <person name="Garbe J."/>
        </authorList>
    </citation>
    <scope>NUCLEOTIDE SEQUENCE</scope>
    <source>
        <strain evidence="2">Duluth1</strain>
        <tissue evidence="2">Whole animal</tissue>
    </source>
</reference>
<dbReference type="AlphaFoldDB" id="A0A9D4BW39"/>